<feature type="chain" id="PRO_5045167713" evidence="6">
    <location>
        <begin position="21"/>
        <end position="581"/>
    </location>
</feature>
<keyword evidence="5" id="KW-0408">Iron</keyword>
<comment type="caution">
    <text evidence="8">The sequence shown here is derived from an EMBL/GenBank/DDBJ whole genome shotgun (WGS) entry which is preliminary data.</text>
</comment>
<name>A0ABS5S9L2_9BACT</name>
<evidence type="ECO:0000313" key="9">
    <source>
        <dbReference type="Proteomes" id="UP000756860"/>
    </source>
</evidence>
<dbReference type="PANTHER" id="PTHR30333">
    <property type="entry name" value="CYTOCHROME C-TYPE PROTEIN"/>
    <property type="match status" value="1"/>
</dbReference>
<keyword evidence="2" id="KW-0349">Heme</keyword>
<keyword evidence="6" id="KW-0732">Signal</keyword>
<dbReference type="InterPro" id="IPR051174">
    <property type="entry name" value="Cytochrome_c-type_ET"/>
</dbReference>
<dbReference type="EMBL" id="JAHCVK010000001">
    <property type="protein sequence ID" value="MBT0652056.1"/>
    <property type="molecule type" value="Genomic_DNA"/>
</dbReference>
<organism evidence="8 9">
    <name type="scientific">Geomobilimonas luticola</name>
    <dbReference type="NCBI Taxonomy" id="1114878"/>
    <lineage>
        <taxon>Bacteria</taxon>
        <taxon>Pseudomonadati</taxon>
        <taxon>Thermodesulfobacteriota</taxon>
        <taxon>Desulfuromonadia</taxon>
        <taxon>Geobacterales</taxon>
        <taxon>Geobacteraceae</taxon>
        <taxon>Geomobilimonas</taxon>
    </lineage>
</organism>
<evidence type="ECO:0000313" key="8">
    <source>
        <dbReference type="EMBL" id="MBT0652056.1"/>
    </source>
</evidence>
<dbReference type="InterPro" id="IPR036280">
    <property type="entry name" value="Multihaem_cyt_sf"/>
</dbReference>
<dbReference type="SUPFAM" id="SSF48695">
    <property type="entry name" value="Multiheme cytochromes"/>
    <property type="match status" value="1"/>
</dbReference>
<proteinExistence type="predicted"/>
<feature type="domain" description="Cytochrome c7-like" evidence="7">
    <location>
        <begin position="294"/>
        <end position="354"/>
    </location>
</feature>
<keyword evidence="3" id="KW-0479">Metal-binding</keyword>
<evidence type="ECO:0000256" key="1">
    <source>
        <dbReference type="ARBA" id="ARBA00022448"/>
    </source>
</evidence>
<dbReference type="Proteomes" id="UP000756860">
    <property type="component" value="Unassembled WGS sequence"/>
</dbReference>
<evidence type="ECO:0000256" key="3">
    <source>
        <dbReference type="ARBA" id="ARBA00022723"/>
    </source>
</evidence>
<gene>
    <name evidence="8" type="ORF">KI810_03245</name>
</gene>
<evidence type="ECO:0000256" key="4">
    <source>
        <dbReference type="ARBA" id="ARBA00022982"/>
    </source>
</evidence>
<dbReference type="InterPro" id="IPR029467">
    <property type="entry name" value="Cyt_c7-like"/>
</dbReference>
<evidence type="ECO:0000256" key="5">
    <source>
        <dbReference type="ARBA" id="ARBA00023004"/>
    </source>
</evidence>
<reference evidence="8 9" key="1">
    <citation type="submission" date="2021-05" db="EMBL/GenBank/DDBJ databases">
        <title>The draft genome of Geobacter luticola JCM 17780.</title>
        <authorList>
            <person name="Xu Z."/>
            <person name="Masuda Y."/>
            <person name="Itoh H."/>
            <person name="Senoo K."/>
        </authorList>
    </citation>
    <scope>NUCLEOTIDE SEQUENCE [LARGE SCALE GENOMIC DNA]</scope>
    <source>
        <strain evidence="8 9">JCM 17780</strain>
    </source>
</reference>
<keyword evidence="9" id="KW-1185">Reference proteome</keyword>
<evidence type="ECO:0000259" key="7">
    <source>
        <dbReference type="Pfam" id="PF14522"/>
    </source>
</evidence>
<dbReference type="Pfam" id="PF14522">
    <property type="entry name" value="Cytochrome_C7"/>
    <property type="match status" value="1"/>
</dbReference>
<protein>
    <submittedName>
        <fullName evidence="8">Cytochrome C</fullName>
    </submittedName>
</protein>
<keyword evidence="1" id="KW-0813">Transport</keyword>
<dbReference type="Gene3D" id="1.10.780.10">
    <property type="entry name" value="Hydroxylamine Oxidoreductase, Chain A, domain 1"/>
    <property type="match status" value="1"/>
</dbReference>
<keyword evidence="4" id="KW-0249">Electron transport</keyword>
<evidence type="ECO:0000256" key="2">
    <source>
        <dbReference type="ARBA" id="ARBA00022617"/>
    </source>
</evidence>
<sequence>MIRAILVGIMIAGAAITVEASDSCIECHGNRQRMESLGYGHFTMNSKEVGAQTRMPATCSECHLGNPVAKEKEGAHRGMARLLVVGKKGFTVITSARRYPLEYGTNPMNRLYTVAGKDGMPVKDTSVTAISWHDKRVDTLSQDFEVMGKTCGACHRKEFEEFSRSTMAINGKQSQYKGWITPERGPHNCGPWFEGNFGALQANTQLPLSPEGNRINQKACNTCHVGCLDCHFNPQKKNNADPSRGPHTFVKTPPSESCYGNGRASICHAGPEDRRRGAGYFGGSFSFPEGNEPDVHLKARVGCLDCHESTKSNPAIGHGMVKRQAQDSCGRCHPEAVKTHATSRHRDLSCEACHIQKVAGYQGTYWGPGKIAGTATPYFKYKAYYGYMPEPVLIKDQKGRWIPVKPFPMAVMNQKGSPFTPGLHWRYPSDLPELKRTDDAWGYVGLLDGLPENNKALLWIQMDKMSHKLGKSRSCDSCHGSPDGAQLQKVTWEYSDPGAMPFNGSHEVLADRNGLFIKGMRSEKIEPEQGYSLSAFAPWVYLKDAWRIGGDFSLPVIKDRKRYETFRDSPDTRENAGIMHH</sequence>
<dbReference type="RefSeq" id="WP_214174026.1">
    <property type="nucleotide sequence ID" value="NZ_JAHCVK010000001.1"/>
</dbReference>
<accession>A0ABS5S9L2</accession>
<feature type="signal peptide" evidence="6">
    <location>
        <begin position="1"/>
        <end position="20"/>
    </location>
</feature>
<evidence type="ECO:0000256" key="6">
    <source>
        <dbReference type="SAM" id="SignalP"/>
    </source>
</evidence>
<dbReference type="PANTHER" id="PTHR30333:SF4">
    <property type="entry name" value="CYTOCHROME C FAMILY PROTEIN"/>
    <property type="match status" value="1"/>
</dbReference>